<dbReference type="AlphaFoldDB" id="X5DNM5"/>
<name>X5DNM5_9CORY</name>
<proteinExistence type="predicted"/>
<protein>
    <recommendedName>
        <fullName evidence="2">Septum formation-related domain-containing protein</fullName>
    </recommendedName>
</protein>
<accession>X5DNM5</accession>
<sequence length="195" mass="19929">MAVLCTPLLLGACTIGDAGPGDETTDPVVDTEAPPDKPVPDSAAESGAEDGPDSEVPDDPDQPDAEPVETDPDAPGARGLAIGDCVADMDQLDGTGDIDVVDCAGPHAGEVYAQADIAGKNLFPGNEPLGQEAGAICGGDSFTGYVGIGFPESSLDVVTMMPSKESWAQEDRTVTCVVTDPNLEQIAGTLEQSWR</sequence>
<dbReference type="Proteomes" id="UP000023703">
    <property type="component" value="Chromosome"/>
</dbReference>
<gene>
    <name evidence="3" type="ORF">CGLY_02230</name>
</gene>
<dbReference type="HOGENOM" id="CLU_1394273_0_0_11"/>
<evidence type="ECO:0000313" key="4">
    <source>
        <dbReference type="Proteomes" id="UP000023703"/>
    </source>
</evidence>
<dbReference type="Pfam" id="PF13845">
    <property type="entry name" value="Septum_form"/>
    <property type="match status" value="1"/>
</dbReference>
<dbReference type="eggNOG" id="ENOG5032A8F">
    <property type="taxonomic scope" value="Bacteria"/>
</dbReference>
<evidence type="ECO:0000256" key="1">
    <source>
        <dbReference type="SAM" id="MobiDB-lite"/>
    </source>
</evidence>
<organism evidence="3 4">
    <name type="scientific">Corynebacterium glyciniphilum AJ 3170</name>
    <dbReference type="NCBI Taxonomy" id="1404245"/>
    <lineage>
        <taxon>Bacteria</taxon>
        <taxon>Bacillati</taxon>
        <taxon>Actinomycetota</taxon>
        <taxon>Actinomycetes</taxon>
        <taxon>Mycobacteriales</taxon>
        <taxon>Corynebacteriaceae</taxon>
        <taxon>Corynebacterium</taxon>
    </lineage>
</organism>
<feature type="region of interest" description="Disordered" evidence="1">
    <location>
        <begin position="13"/>
        <end position="80"/>
    </location>
</feature>
<dbReference type="InterPro" id="IPR026004">
    <property type="entry name" value="Septum_form"/>
</dbReference>
<dbReference type="STRING" id="1404245.CGLY_02230"/>
<evidence type="ECO:0000313" key="3">
    <source>
        <dbReference type="EMBL" id="AHW62894.1"/>
    </source>
</evidence>
<dbReference type="KEGG" id="cgy:CGLY_02230"/>
<dbReference type="EMBL" id="CP006842">
    <property type="protein sequence ID" value="AHW62894.1"/>
    <property type="molecule type" value="Genomic_DNA"/>
</dbReference>
<feature type="domain" description="Septum formation-related" evidence="2">
    <location>
        <begin position="83"/>
        <end position="181"/>
    </location>
</feature>
<feature type="compositionally biased region" description="Acidic residues" evidence="1">
    <location>
        <begin position="47"/>
        <end position="72"/>
    </location>
</feature>
<evidence type="ECO:0000259" key="2">
    <source>
        <dbReference type="Pfam" id="PF13845"/>
    </source>
</evidence>
<keyword evidence="4" id="KW-1185">Reference proteome</keyword>
<reference evidence="3 4" key="1">
    <citation type="journal article" date="2015" name="Int. J. Syst. Evol. Microbiol.">
        <title>Revisiting Corynebacterium glyciniphilum (ex Kubota et al., 1972) sp. nov., nom. rev., isolated from putrefied banana.</title>
        <authorList>
            <person name="Al-Dilaimi A."/>
            <person name="Bednarz H."/>
            <person name="Lomker A."/>
            <person name="Niehaus K."/>
            <person name="Kalinowski J."/>
            <person name="Ruckert C."/>
        </authorList>
    </citation>
    <scope>NUCLEOTIDE SEQUENCE [LARGE SCALE GENOMIC DNA]</scope>
    <source>
        <strain evidence="3">AJ 3170</strain>
    </source>
</reference>